<dbReference type="GO" id="GO:0005783">
    <property type="term" value="C:endoplasmic reticulum"/>
    <property type="evidence" value="ECO:0007669"/>
    <property type="project" value="TreeGrafter"/>
</dbReference>
<evidence type="ECO:0000256" key="1">
    <source>
        <dbReference type="ARBA" id="ARBA00004141"/>
    </source>
</evidence>
<dbReference type="GO" id="GO:0061630">
    <property type="term" value="F:ubiquitin protein ligase activity"/>
    <property type="evidence" value="ECO:0007669"/>
    <property type="project" value="InterPro"/>
</dbReference>
<evidence type="ECO:0000256" key="2">
    <source>
        <dbReference type="ARBA" id="ARBA00007332"/>
    </source>
</evidence>
<evidence type="ECO:0000256" key="6">
    <source>
        <dbReference type="SAM" id="Phobius"/>
    </source>
</evidence>
<evidence type="ECO:0000256" key="4">
    <source>
        <dbReference type="ARBA" id="ARBA00022989"/>
    </source>
</evidence>
<feature type="transmembrane region" description="Helical" evidence="6">
    <location>
        <begin position="61"/>
        <end position="85"/>
    </location>
</feature>
<accession>A0A2P2I4T1</accession>
<feature type="transmembrane region" description="Helical" evidence="6">
    <location>
        <begin position="5"/>
        <end position="21"/>
    </location>
</feature>
<feature type="transmembrane region" description="Helical" evidence="6">
    <location>
        <begin position="91"/>
        <end position="114"/>
    </location>
</feature>
<proteinExistence type="evidence at transcript level"/>
<evidence type="ECO:0000256" key="5">
    <source>
        <dbReference type="ARBA" id="ARBA00023136"/>
    </source>
</evidence>
<reference evidence="7" key="1">
    <citation type="journal article" date="2018" name="Biosci. Biotechnol. Biochem.">
        <title>Polysaccharide hydrolase of the hadal zone amphipods Hirondellea gigas.</title>
        <authorList>
            <person name="Kobayashi H."/>
            <person name="Nagahama T."/>
            <person name="Arai W."/>
            <person name="Sasagawa Y."/>
            <person name="Umeda M."/>
            <person name="Hayashi T."/>
            <person name="Nikaido I."/>
            <person name="Watanabe H."/>
            <person name="Oguri K."/>
            <person name="Kitazato H."/>
            <person name="Fujioka K."/>
            <person name="Kido Y."/>
            <person name="Takami H."/>
        </authorList>
    </citation>
    <scope>NUCLEOTIDE SEQUENCE</scope>
    <source>
        <tissue evidence="7">Whole body</tissue>
    </source>
</reference>
<dbReference type="EMBL" id="IACF01003427">
    <property type="protein sequence ID" value="LAB69043.1"/>
    <property type="molecule type" value="mRNA"/>
</dbReference>
<protein>
    <submittedName>
        <fullName evidence="7">Transmembrane protein 129-like</fullName>
    </submittedName>
</protein>
<keyword evidence="3 6" id="KW-0812">Transmembrane</keyword>
<name>A0A2P2I4T1_9CRUS</name>
<keyword evidence="4 6" id="KW-1133">Transmembrane helix</keyword>
<evidence type="ECO:0000256" key="3">
    <source>
        <dbReference type="ARBA" id="ARBA00022692"/>
    </source>
</evidence>
<keyword evidence="5 6" id="KW-0472">Membrane</keyword>
<sequence length="387" mass="43032">MIGEACCYTVLYFLLCLIFVFPPDEIAGMGLTVEGLLGSWFGSEIMAFVQYHQRRTAATLFIHSLILPGYVVMMIQTQAWVVPWLSSLSSSVFACLLSLAVAPVVTAACTIAWWRRNNWRRHPFSKCLRLFVDTPHANHPDSWIAVAMEINIQYRRVDKLSTRTSSTTQLVATDSWLLQVGPYSMAAIPLADTLVVIEGAINNTLDTRVSRAGNPQLLKLRTRCVTKKTGDITFRLSSNLLSELERKLVIPILNTGQVVVQKSLADQFLEVFVKTVNQNPPVTDTLQDGSADSCIGCMTEIANVKLERRCEMVEVVGERAPGRCLACSCRPMWCLTCMSKWFAARQDQNEPETWLSSRAPCPTCRSPFCLLDVRILTPKSVSSAAAS</sequence>
<dbReference type="Pfam" id="PF10272">
    <property type="entry name" value="Tmpp129"/>
    <property type="match status" value="1"/>
</dbReference>
<feature type="transmembrane region" description="Helical" evidence="6">
    <location>
        <begin position="27"/>
        <end position="49"/>
    </location>
</feature>
<dbReference type="PANTHER" id="PTHR31322:SF2">
    <property type="entry name" value="E3 UBIQUITIN-PROTEIN LIGASE TM129"/>
    <property type="match status" value="1"/>
</dbReference>
<comment type="similarity">
    <text evidence="2">Belongs to the TMEM129 family.</text>
</comment>
<dbReference type="AlphaFoldDB" id="A0A2P2I4T1"/>
<evidence type="ECO:0000313" key="7">
    <source>
        <dbReference type="EMBL" id="LAB69043.1"/>
    </source>
</evidence>
<comment type="subcellular location">
    <subcellularLocation>
        <location evidence="1">Membrane</location>
        <topology evidence="1">Multi-pass membrane protein</topology>
    </subcellularLocation>
</comment>
<dbReference type="GO" id="GO:0016020">
    <property type="term" value="C:membrane"/>
    <property type="evidence" value="ECO:0007669"/>
    <property type="project" value="UniProtKB-SubCell"/>
</dbReference>
<dbReference type="PANTHER" id="PTHR31322">
    <property type="entry name" value="E3 UBIQUITIN-PROTEIN LIGASE TM129"/>
    <property type="match status" value="1"/>
</dbReference>
<organism evidence="7">
    <name type="scientific">Hirondellea gigas</name>
    <dbReference type="NCBI Taxonomy" id="1518452"/>
    <lineage>
        <taxon>Eukaryota</taxon>
        <taxon>Metazoa</taxon>
        <taxon>Ecdysozoa</taxon>
        <taxon>Arthropoda</taxon>
        <taxon>Crustacea</taxon>
        <taxon>Multicrustacea</taxon>
        <taxon>Malacostraca</taxon>
        <taxon>Eumalacostraca</taxon>
        <taxon>Peracarida</taxon>
        <taxon>Amphipoda</taxon>
        <taxon>Amphilochidea</taxon>
        <taxon>Lysianassida</taxon>
        <taxon>Lysianassidira</taxon>
        <taxon>Lysianassoidea</taxon>
        <taxon>Lysianassidae</taxon>
        <taxon>Hirondellea</taxon>
    </lineage>
</organism>
<dbReference type="InterPro" id="IPR018801">
    <property type="entry name" value="TM129"/>
</dbReference>
<dbReference type="GO" id="GO:0016567">
    <property type="term" value="P:protein ubiquitination"/>
    <property type="evidence" value="ECO:0007669"/>
    <property type="project" value="InterPro"/>
</dbReference>